<dbReference type="Gene3D" id="1.10.1760.20">
    <property type="match status" value="1"/>
</dbReference>
<feature type="transmembrane region" description="Helical" evidence="3">
    <location>
        <begin position="171"/>
        <end position="197"/>
    </location>
</feature>
<feature type="transmembrane region" description="Helical" evidence="3">
    <location>
        <begin position="93"/>
        <end position="113"/>
    </location>
</feature>
<evidence type="ECO:0000256" key="1">
    <source>
        <dbReference type="ARBA" id="ARBA00010692"/>
    </source>
</evidence>
<accession>A0A660L6X4</accession>
<proteinExistence type="inferred from homology"/>
<evidence type="ECO:0000313" key="5">
    <source>
        <dbReference type="Proteomes" id="UP000267019"/>
    </source>
</evidence>
<comment type="similarity">
    <text evidence="1 2">Belongs to the BioY family.</text>
</comment>
<reference evidence="4 5" key="1">
    <citation type="submission" date="2018-10" db="EMBL/GenBank/DDBJ databases">
        <title>Genomic Encyclopedia of Type Strains, Phase IV (KMG-IV): sequencing the most valuable type-strain genomes for metagenomic binning, comparative biology and taxonomic classification.</title>
        <authorList>
            <person name="Goeker M."/>
        </authorList>
    </citation>
    <scope>NUCLEOTIDE SEQUENCE [LARGE SCALE GENOMIC DNA]</scope>
    <source>
        <strain evidence="4 5">DSM 22653</strain>
    </source>
</reference>
<dbReference type="GO" id="GO:0005886">
    <property type="term" value="C:plasma membrane"/>
    <property type="evidence" value="ECO:0007669"/>
    <property type="project" value="UniProtKB-SubCell"/>
</dbReference>
<dbReference type="PANTHER" id="PTHR34295:SF1">
    <property type="entry name" value="BIOTIN TRANSPORTER BIOY"/>
    <property type="match status" value="1"/>
</dbReference>
<comment type="caution">
    <text evidence="4">The sequence shown here is derived from an EMBL/GenBank/DDBJ whole genome shotgun (WGS) entry which is preliminary data.</text>
</comment>
<feature type="transmembrane region" description="Helical" evidence="3">
    <location>
        <begin position="32"/>
        <end position="52"/>
    </location>
</feature>
<dbReference type="GO" id="GO:0015225">
    <property type="term" value="F:biotin transmembrane transporter activity"/>
    <property type="evidence" value="ECO:0007669"/>
    <property type="project" value="UniProtKB-UniRule"/>
</dbReference>
<comment type="subcellular location">
    <subcellularLocation>
        <location evidence="2">Cell membrane</location>
        <topology evidence="2">Multi-pass membrane protein</topology>
    </subcellularLocation>
</comment>
<protein>
    <recommendedName>
        <fullName evidence="2">Biotin transporter</fullName>
    </recommendedName>
</protein>
<keyword evidence="3" id="KW-1133">Transmembrane helix</keyword>
<keyword evidence="2" id="KW-1003">Cell membrane</keyword>
<keyword evidence="2 3" id="KW-0472">Membrane</keyword>
<feature type="transmembrane region" description="Helical" evidence="3">
    <location>
        <begin position="64"/>
        <end position="87"/>
    </location>
</feature>
<keyword evidence="2" id="KW-0813">Transport</keyword>
<dbReference type="OrthoDB" id="9803495at2"/>
<dbReference type="Proteomes" id="UP000267019">
    <property type="component" value="Unassembled WGS sequence"/>
</dbReference>
<feature type="transmembrane region" description="Helical" evidence="3">
    <location>
        <begin position="134"/>
        <end position="159"/>
    </location>
</feature>
<gene>
    <name evidence="4" type="ORF">C7438_0627</name>
</gene>
<dbReference type="PANTHER" id="PTHR34295">
    <property type="entry name" value="BIOTIN TRANSPORTER BIOY"/>
    <property type="match status" value="1"/>
</dbReference>
<evidence type="ECO:0000256" key="2">
    <source>
        <dbReference type="PIRNR" id="PIRNR016661"/>
    </source>
</evidence>
<keyword evidence="3" id="KW-0812">Transmembrane</keyword>
<dbReference type="RefSeq" id="WP_121443857.1">
    <property type="nucleotide sequence ID" value="NZ_RBIJ01000001.1"/>
</dbReference>
<sequence length="226" mass="24056">MNPRTIAFVATYTAVAVASVYLARLLPGLPVAGVHVPISFMPFLSAFAGVFLGARNGALAMGLYLLLGLLGFPVFAGGSGGFAYVLAPTFGYILGYVLAALTSGWIYGALGRTKDNPGREAAREAKGDSRNRTAFFAYFLALEAALLPLYATGIVYMWGVLNFVTGKSAGLWAIAAGMGVFFVKDVLQNAVLGLAFFPLRDAYRRATFSPTQELWTTEGRKDGERA</sequence>
<dbReference type="EMBL" id="RBIJ01000001">
    <property type="protein sequence ID" value="RKQ88974.1"/>
    <property type="molecule type" value="Genomic_DNA"/>
</dbReference>
<dbReference type="Pfam" id="PF02632">
    <property type="entry name" value="BioY"/>
    <property type="match status" value="1"/>
</dbReference>
<name>A0A660L6X4_9BACL</name>
<dbReference type="AlphaFoldDB" id="A0A660L6X4"/>
<evidence type="ECO:0000313" key="4">
    <source>
        <dbReference type="EMBL" id="RKQ88974.1"/>
    </source>
</evidence>
<evidence type="ECO:0000256" key="3">
    <source>
        <dbReference type="SAM" id="Phobius"/>
    </source>
</evidence>
<organism evidence="4 5">
    <name type="scientific">Brockia lithotrophica</name>
    <dbReference type="NCBI Taxonomy" id="933949"/>
    <lineage>
        <taxon>Bacteria</taxon>
        <taxon>Bacillati</taxon>
        <taxon>Bacillota</taxon>
        <taxon>Bacilli</taxon>
        <taxon>Bacillales</taxon>
        <taxon>Bacillales Family X. Incertae Sedis</taxon>
        <taxon>Brockia</taxon>
    </lineage>
</organism>
<dbReference type="InterPro" id="IPR003784">
    <property type="entry name" value="BioY"/>
</dbReference>
<keyword evidence="5" id="KW-1185">Reference proteome</keyword>
<dbReference type="PIRSF" id="PIRSF016661">
    <property type="entry name" value="BioY"/>
    <property type="match status" value="1"/>
</dbReference>